<dbReference type="Ensembl" id="ENSXMAT00000042327.1">
    <property type="protein sequence ID" value="ENSXMAP00000040083.1"/>
    <property type="gene ID" value="ENSXMAG00000029422.1"/>
</dbReference>
<organism evidence="1 2">
    <name type="scientific">Xiphophorus maculatus</name>
    <name type="common">Southern platyfish</name>
    <name type="synonym">Platypoecilus maculatus</name>
    <dbReference type="NCBI Taxonomy" id="8083"/>
    <lineage>
        <taxon>Eukaryota</taxon>
        <taxon>Metazoa</taxon>
        <taxon>Chordata</taxon>
        <taxon>Craniata</taxon>
        <taxon>Vertebrata</taxon>
        <taxon>Euteleostomi</taxon>
        <taxon>Actinopterygii</taxon>
        <taxon>Neopterygii</taxon>
        <taxon>Teleostei</taxon>
        <taxon>Neoteleostei</taxon>
        <taxon>Acanthomorphata</taxon>
        <taxon>Ovalentaria</taxon>
        <taxon>Atherinomorphae</taxon>
        <taxon>Cyprinodontiformes</taxon>
        <taxon>Poeciliidae</taxon>
        <taxon>Poeciliinae</taxon>
        <taxon>Xiphophorus</taxon>
    </lineage>
</organism>
<reference evidence="1" key="4">
    <citation type="submission" date="2025-09" db="UniProtKB">
        <authorList>
            <consortium name="Ensembl"/>
        </authorList>
    </citation>
    <scope>IDENTIFICATION</scope>
    <source>
        <strain evidence="1">JP 163 A</strain>
    </source>
</reference>
<protein>
    <recommendedName>
        <fullName evidence="3">Reverse transcriptase domain-containing protein</fullName>
    </recommendedName>
</protein>
<accession>A0A3B5R8R9</accession>
<dbReference type="PANTHER" id="PTHR31635:SF196">
    <property type="entry name" value="REVERSE TRANSCRIPTASE DOMAIN-CONTAINING PROTEIN-RELATED"/>
    <property type="match status" value="1"/>
</dbReference>
<evidence type="ECO:0000313" key="2">
    <source>
        <dbReference type="Proteomes" id="UP000002852"/>
    </source>
</evidence>
<reference evidence="1" key="3">
    <citation type="submission" date="2025-08" db="UniProtKB">
        <authorList>
            <consortium name="Ensembl"/>
        </authorList>
    </citation>
    <scope>IDENTIFICATION</scope>
    <source>
        <strain evidence="1">JP 163 A</strain>
    </source>
</reference>
<dbReference type="InParanoid" id="A0A3B5R8R9"/>
<proteinExistence type="predicted"/>
<evidence type="ECO:0008006" key="3">
    <source>
        <dbReference type="Google" id="ProtNLM"/>
    </source>
</evidence>
<dbReference type="STRING" id="8083.ENSXMAP00000040083"/>
<dbReference type="PANTHER" id="PTHR31635">
    <property type="entry name" value="REVERSE TRANSCRIPTASE DOMAIN-CONTAINING PROTEIN-RELATED"/>
    <property type="match status" value="1"/>
</dbReference>
<dbReference type="AlphaFoldDB" id="A0A3B5R8R9"/>
<evidence type="ECO:0000313" key="1">
    <source>
        <dbReference type="Ensembl" id="ENSXMAP00000040083.1"/>
    </source>
</evidence>
<reference evidence="2" key="2">
    <citation type="journal article" date="2013" name="Nat. Genet.">
        <title>The genome of the platyfish, Xiphophorus maculatus, provides insights into evolutionary adaptation and several complex traits.</title>
        <authorList>
            <person name="Schartl M."/>
            <person name="Walter R.B."/>
            <person name="Shen Y."/>
            <person name="Garcia T."/>
            <person name="Catchen J."/>
            <person name="Amores A."/>
            <person name="Braasch I."/>
            <person name="Chalopin D."/>
            <person name="Volff J.N."/>
            <person name="Lesch K.P."/>
            <person name="Bisazza A."/>
            <person name="Minx P."/>
            <person name="Hillier L."/>
            <person name="Wilson R.K."/>
            <person name="Fuerstenberg S."/>
            <person name="Boore J."/>
            <person name="Searle S."/>
            <person name="Postlethwait J.H."/>
            <person name="Warren W.C."/>
        </authorList>
    </citation>
    <scope>NUCLEOTIDE SEQUENCE [LARGE SCALE GENOMIC DNA]</scope>
    <source>
        <strain evidence="2">JP 163 A</strain>
    </source>
</reference>
<dbReference type="GeneTree" id="ENSGT01150000286916"/>
<keyword evidence="2" id="KW-1185">Reference proteome</keyword>
<sequence length="261" mass="29527">RRGSSFRREAQTSLSSGDGAGSPVSLLLFSLAIKPLAIAIRQSNDIKGILIGTKLYKILLYADILLTLTDPVKPIPGLIDYVNKFGKISGYKVNYVKSEIMPLNACDKGEPAFIKPFRWDPTGLKYLGIRITPRISQLYPENINPMIIHIKDKLVKWKKLPISFLGRVNLIKMIIFPKLIYPVKPKIKTEVLQLLRTSSGWGLPKVENYVLSLHARIISLWATQKHTNLWLEIEESVCKPCHPINMLNKIENSHSLSEITF</sequence>
<dbReference type="Proteomes" id="UP000002852">
    <property type="component" value="Unassembled WGS sequence"/>
</dbReference>
<reference evidence="2" key="1">
    <citation type="submission" date="2012-01" db="EMBL/GenBank/DDBJ databases">
        <authorList>
            <person name="Walter R."/>
            <person name="Schartl M."/>
            <person name="Warren W."/>
        </authorList>
    </citation>
    <scope>NUCLEOTIDE SEQUENCE [LARGE SCALE GENOMIC DNA]</scope>
    <source>
        <strain evidence="2">JP 163 A</strain>
    </source>
</reference>
<name>A0A3B5R8R9_XIPMA</name>
<dbReference type="OMA" id="ARIISIW"/>